<reference evidence="2 3" key="1">
    <citation type="journal article" date="2018" name="J. Allergy Clin. Immunol.">
        <title>High-quality assembly of Dermatophagoides pteronyssinus genome and transcriptome reveals a wide range of novel allergens.</title>
        <authorList>
            <person name="Liu X.Y."/>
            <person name="Yang K.Y."/>
            <person name="Wang M.Q."/>
            <person name="Kwok J.S."/>
            <person name="Zeng X."/>
            <person name="Yang Z."/>
            <person name="Xiao X.J."/>
            <person name="Lau C.P."/>
            <person name="Li Y."/>
            <person name="Huang Z.M."/>
            <person name="Ba J.G."/>
            <person name="Yim A.K."/>
            <person name="Ouyang C.Y."/>
            <person name="Ngai S.M."/>
            <person name="Chan T.F."/>
            <person name="Leung E.L."/>
            <person name="Liu L."/>
            <person name="Liu Z.G."/>
            <person name="Tsui S.K."/>
        </authorList>
    </citation>
    <scope>NUCLEOTIDE SEQUENCE [LARGE SCALE GENOMIC DNA]</scope>
    <source>
        <strain evidence="2">Derp</strain>
    </source>
</reference>
<dbReference type="EMBL" id="NJHN03000031">
    <property type="protein sequence ID" value="KAH9423645.1"/>
    <property type="molecule type" value="Genomic_DNA"/>
</dbReference>
<feature type="transmembrane region" description="Helical" evidence="1">
    <location>
        <begin position="321"/>
        <end position="342"/>
    </location>
</feature>
<keyword evidence="1" id="KW-0812">Transmembrane</keyword>
<evidence type="ECO:0000313" key="2">
    <source>
        <dbReference type="EMBL" id="KAH9423645.1"/>
    </source>
</evidence>
<accession>A0ABQ8JMI0</accession>
<name>A0ABQ8JMI0_DERPT</name>
<keyword evidence="3" id="KW-1185">Reference proteome</keyword>
<feature type="transmembrane region" description="Helical" evidence="1">
    <location>
        <begin position="242"/>
        <end position="261"/>
    </location>
</feature>
<evidence type="ECO:0008006" key="4">
    <source>
        <dbReference type="Google" id="ProtNLM"/>
    </source>
</evidence>
<keyword evidence="1" id="KW-1133">Transmembrane helix</keyword>
<feature type="transmembrane region" description="Helical" evidence="1">
    <location>
        <begin position="115"/>
        <end position="138"/>
    </location>
</feature>
<organism evidence="2 3">
    <name type="scientific">Dermatophagoides pteronyssinus</name>
    <name type="common">European house dust mite</name>
    <dbReference type="NCBI Taxonomy" id="6956"/>
    <lineage>
        <taxon>Eukaryota</taxon>
        <taxon>Metazoa</taxon>
        <taxon>Ecdysozoa</taxon>
        <taxon>Arthropoda</taxon>
        <taxon>Chelicerata</taxon>
        <taxon>Arachnida</taxon>
        <taxon>Acari</taxon>
        <taxon>Acariformes</taxon>
        <taxon>Sarcoptiformes</taxon>
        <taxon>Astigmata</taxon>
        <taxon>Psoroptidia</taxon>
        <taxon>Analgoidea</taxon>
        <taxon>Pyroglyphidae</taxon>
        <taxon>Dermatophagoidinae</taxon>
        <taxon>Dermatophagoides</taxon>
    </lineage>
</organism>
<sequence>MHLDRILRIINYPLIEMLLKDNNDNIGYIDKMKKSELKKLKYNDDNDDDGDGNDTNNNNIQQKQQHYRRFQNVQFLLQTFIFIFWFIRGFIVLFLDDCSITATILGSIFNLLKIVRIYPELVAFHFAIKDFLCHFIIFGNYKRYRFYQYIISYCHQIYNPHLNDEQNIISLSERKLSPKTIFNLDQKELYRLILFIKQRFYGHCHIVCGTSILVGLTGNLVFFSVNPMDNHFYLFGHSYTLYSIYCLFYPCFCAIWSYYGFMWTSNLLTYFCIVCRILQAKSFKNELQIKNLKRFLTHRLRSHLSDQSDLFDEIRMLNEFWCSYLSITITVYIVLSCLSLYIITFTNVLISMKIFFTVIFIQPVTIILLLTITSANLCFQIFRLNKRYYSILAMRQNNSGGRQNLRLKFKVMSTLELINSNTIGFTLNNQKIIDYKAIGMVIANTTTLFVLVGQNLRNN</sequence>
<gene>
    <name evidence="2" type="ORF">DERP_005225</name>
</gene>
<keyword evidence="1" id="KW-0472">Membrane</keyword>
<evidence type="ECO:0000313" key="3">
    <source>
        <dbReference type="Proteomes" id="UP000887458"/>
    </source>
</evidence>
<feature type="transmembrane region" description="Helical" evidence="1">
    <location>
        <begin position="354"/>
        <end position="379"/>
    </location>
</feature>
<feature type="transmembrane region" description="Helical" evidence="1">
    <location>
        <begin position="200"/>
        <end position="222"/>
    </location>
</feature>
<comment type="caution">
    <text evidence="2">The sequence shown here is derived from an EMBL/GenBank/DDBJ whole genome shotgun (WGS) entry which is preliminary data.</text>
</comment>
<proteinExistence type="predicted"/>
<protein>
    <recommendedName>
        <fullName evidence="4">Gustatory receptor</fullName>
    </recommendedName>
</protein>
<reference evidence="2 3" key="2">
    <citation type="journal article" date="2022" name="Mol. Biol. Evol.">
        <title>Comparative Genomics Reveals Insights into the Divergent Evolution of Astigmatic Mites and Household Pest Adaptations.</title>
        <authorList>
            <person name="Xiong Q."/>
            <person name="Wan A.T."/>
            <person name="Liu X."/>
            <person name="Fung C.S."/>
            <person name="Xiao X."/>
            <person name="Malainual N."/>
            <person name="Hou J."/>
            <person name="Wang L."/>
            <person name="Wang M."/>
            <person name="Yang K.Y."/>
            <person name="Cui Y."/>
            <person name="Leung E.L."/>
            <person name="Nong W."/>
            <person name="Shin S.K."/>
            <person name="Au S.W."/>
            <person name="Jeong K.Y."/>
            <person name="Chew F.T."/>
            <person name="Hui J.H."/>
            <person name="Leung T.F."/>
            <person name="Tungtrongchitr A."/>
            <person name="Zhong N."/>
            <person name="Liu Z."/>
            <person name="Tsui S.K."/>
        </authorList>
    </citation>
    <scope>NUCLEOTIDE SEQUENCE [LARGE SCALE GENOMIC DNA]</scope>
    <source>
        <strain evidence="2">Derp</strain>
    </source>
</reference>
<evidence type="ECO:0000256" key="1">
    <source>
        <dbReference type="SAM" id="Phobius"/>
    </source>
</evidence>
<dbReference type="Proteomes" id="UP000887458">
    <property type="component" value="Unassembled WGS sequence"/>
</dbReference>
<feature type="transmembrane region" description="Helical" evidence="1">
    <location>
        <begin position="75"/>
        <end position="95"/>
    </location>
</feature>